<comment type="caution">
    <text evidence="9">The sequence shown here is derived from an EMBL/GenBank/DDBJ whole genome shotgun (WGS) entry which is preliminary data.</text>
</comment>
<feature type="domain" description="Helicase ATP-binding" evidence="7">
    <location>
        <begin position="160"/>
        <end position="366"/>
    </location>
</feature>
<dbReference type="InterPro" id="IPR027417">
    <property type="entry name" value="P-loop_NTPase"/>
</dbReference>
<protein>
    <recommendedName>
        <fullName evidence="5">ATP-dependent RNA helicase</fullName>
        <ecNumber evidence="5">3.6.4.13</ecNumber>
    </recommendedName>
</protein>
<organism evidence="9 10">
    <name type="scientific">Meripilus lineatus</name>
    <dbReference type="NCBI Taxonomy" id="2056292"/>
    <lineage>
        <taxon>Eukaryota</taxon>
        <taxon>Fungi</taxon>
        <taxon>Dikarya</taxon>
        <taxon>Basidiomycota</taxon>
        <taxon>Agaricomycotina</taxon>
        <taxon>Agaricomycetes</taxon>
        <taxon>Polyporales</taxon>
        <taxon>Meripilaceae</taxon>
        <taxon>Meripilus</taxon>
    </lineage>
</organism>
<dbReference type="InterPro" id="IPR001650">
    <property type="entry name" value="Helicase_C-like"/>
</dbReference>
<gene>
    <name evidence="9" type="ORF">NLI96_g108</name>
</gene>
<dbReference type="PROSITE" id="PS51194">
    <property type="entry name" value="HELICASE_CTER"/>
    <property type="match status" value="1"/>
</dbReference>
<dbReference type="AlphaFoldDB" id="A0AAD5VEC2"/>
<keyword evidence="1 5" id="KW-0547">Nucleotide-binding</keyword>
<keyword evidence="4 5" id="KW-0694">RNA-binding</keyword>
<evidence type="ECO:0000256" key="2">
    <source>
        <dbReference type="ARBA" id="ARBA00022801"/>
    </source>
</evidence>
<dbReference type="CDD" id="cd18787">
    <property type="entry name" value="SF2_C_DEAD"/>
    <property type="match status" value="1"/>
</dbReference>
<dbReference type="GO" id="GO:0005524">
    <property type="term" value="F:ATP binding"/>
    <property type="evidence" value="ECO:0007669"/>
    <property type="project" value="UniProtKB-UniRule"/>
</dbReference>
<comment type="function">
    <text evidence="5">RNA helicase.</text>
</comment>
<evidence type="ECO:0000256" key="5">
    <source>
        <dbReference type="RuleBase" id="RU365068"/>
    </source>
</evidence>
<feature type="region of interest" description="Disordered" evidence="6">
    <location>
        <begin position="665"/>
        <end position="857"/>
    </location>
</feature>
<keyword evidence="10" id="KW-1185">Reference proteome</keyword>
<dbReference type="PROSITE" id="PS51192">
    <property type="entry name" value="HELICASE_ATP_BIND_1"/>
    <property type="match status" value="1"/>
</dbReference>
<dbReference type="GO" id="GO:0003723">
    <property type="term" value="F:RNA binding"/>
    <property type="evidence" value="ECO:0007669"/>
    <property type="project" value="UniProtKB-UniRule"/>
</dbReference>
<dbReference type="InterPro" id="IPR014001">
    <property type="entry name" value="Helicase_ATP-bd"/>
</dbReference>
<reference evidence="9" key="1">
    <citation type="submission" date="2022-07" db="EMBL/GenBank/DDBJ databases">
        <title>Genome Sequence of Physisporinus lineatus.</title>
        <authorList>
            <person name="Buettner E."/>
        </authorList>
    </citation>
    <scope>NUCLEOTIDE SEQUENCE</scope>
    <source>
        <strain evidence="9">VT162</strain>
    </source>
</reference>
<evidence type="ECO:0000313" key="9">
    <source>
        <dbReference type="EMBL" id="KAJ3492230.1"/>
    </source>
</evidence>
<evidence type="ECO:0000259" key="8">
    <source>
        <dbReference type="PROSITE" id="PS51194"/>
    </source>
</evidence>
<feature type="compositionally biased region" description="Basic and acidic residues" evidence="6">
    <location>
        <begin position="706"/>
        <end position="742"/>
    </location>
</feature>
<comment type="catalytic activity">
    <reaction evidence="5">
        <text>ATP + H2O = ADP + phosphate + H(+)</text>
        <dbReference type="Rhea" id="RHEA:13065"/>
        <dbReference type="ChEBI" id="CHEBI:15377"/>
        <dbReference type="ChEBI" id="CHEBI:15378"/>
        <dbReference type="ChEBI" id="CHEBI:30616"/>
        <dbReference type="ChEBI" id="CHEBI:43474"/>
        <dbReference type="ChEBI" id="CHEBI:456216"/>
        <dbReference type="EC" id="3.6.4.13"/>
    </reaction>
</comment>
<feature type="compositionally biased region" description="Basic and acidic residues" evidence="6">
    <location>
        <begin position="836"/>
        <end position="857"/>
    </location>
</feature>
<feature type="domain" description="Helicase C-terminal" evidence="8">
    <location>
        <begin position="394"/>
        <end position="561"/>
    </location>
</feature>
<evidence type="ECO:0000256" key="3">
    <source>
        <dbReference type="ARBA" id="ARBA00022840"/>
    </source>
</evidence>
<dbReference type="Gene3D" id="3.40.50.300">
    <property type="entry name" value="P-loop containing nucleotide triphosphate hydrolases"/>
    <property type="match status" value="2"/>
</dbReference>
<dbReference type="InterPro" id="IPR011545">
    <property type="entry name" value="DEAD/DEAH_box_helicase_dom"/>
</dbReference>
<dbReference type="PANTHER" id="PTHR24031">
    <property type="entry name" value="RNA HELICASE"/>
    <property type="match status" value="1"/>
</dbReference>
<accession>A0AAD5VEC2</accession>
<feature type="compositionally biased region" description="Basic and acidic residues" evidence="6">
    <location>
        <begin position="60"/>
        <end position="75"/>
    </location>
</feature>
<name>A0AAD5VEC2_9APHY</name>
<dbReference type="EMBL" id="JANAWD010000002">
    <property type="protein sequence ID" value="KAJ3492230.1"/>
    <property type="molecule type" value="Genomic_DNA"/>
</dbReference>
<keyword evidence="2 5" id="KW-0378">Hydrolase</keyword>
<evidence type="ECO:0000256" key="4">
    <source>
        <dbReference type="ARBA" id="ARBA00022884"/>
    </source>
</evidence>
<dbReference type="GO" id="GO:0016787">
    <property type="term" value="F:hydrolase activity"/>
    <property type="evidence" value="ECO:0007669"/>
    <property type="project" value="UniProtKB-KW"/>
</dbReference>
<keyword evidence="3 5" id="KW-0067">ATP-binding</keyword>
<comment type="domain">
    <text evidence="5">The Q motif is unique to and characteristic of the DEAD box family of RNA helicases and controls ATP binding and hydrolysis.</text>
</comment>
<feature type="region of interest" description="Disordered" evidence="6">
    <location>
        <begin position="38"/>
        <end position="75"/>
    </location>
</feature>
<comment type="similarity">
    <text evidence="5">Belongs to the DEAD box helicase family.</text>
</comment>
<sequence>MLRAVSAPTFRSLLRASRSGLVIPKYARVQPHALRWQSTQPAVAPAPPPPAEQFEEEISEEIKSEEVKPAEPKRKGFAPEEFEAPIDPSKVKKPKHAAIESDQPEFSTLKGKITHDTLKAIIVKPMKLTHMSPVQAAVLPLLPEIAVPYDPAVPEPELEPGQTRPPRDLLVKARTGTGKTLAFLVPAIEARLKAIEENAKRAVKEAGLVTDKHLEGRATRTFTRTNVGALIISPTRELATQIATEACKLTEHHKEFGVQLFVGGNAKRRQLREFMTSRRDIVVATPGRLRDLLDSEPAVLEGVSKARMLILDEADTLLDMGFREDIHQIAKILPKSPERQTFLFSATVSHEIQLVARATMDKNHQFINCVSDNAPPVHAHIPQYHTVLPSAAHQIQHILRLLIHDQLTNPGKSKVIIFLPTTKMTQLFSTFLRVLSKTCLPSGLGSHVYEIHSLRTQESRTRTSSQFRADRSGASILVSSDVSARGVDYPGVTRIIQVGVPSSSDQYVHRVGRTGRGVQGSGRADLVLLPWEVGFVTWQLTNIPMKPLTVSELKTQVDTLTKDYDDHPLAYSAPDVRNPRGQLRPFAPALETMDQEIKSLLSSIDEHAIRETLGAALGYYVGRAHELRIQKPIVVQGLKDWTVEACGLPTPPYVSEAFLQKIGISDGRTGNNYRGGPIKKPQKPRTAADTRMPWVGRGNVKARVKAQHEGERKEREPREQREWDGERRSSRWEDRDGEERRPRFGSSFEGGDREQRRPRYDSGSEGGEREQRRPRYDSGSEGGEREWKPRPRFDGEEGRPSFDRDNKFGGRRLESKFGDREDRFDRGRKSGGFGVKNEDGNDDYHSRHFEARHKSFR</sequence>
<dbReference type="Pfam" id="PF00270">
    <property type="entry name" value="DEAD"/>
    <property type="match status" value="1"/>
</dbReference>
<dbReference type="Pfam" id="PF00271">
    <property type="entry name" value="Helicase_C"/>
    <property type="match status" value="1"/>
</dbReference>
<dbReference type="EC" id="3.6.4.13" evidence="5"/>
<proteinExistence type="inferred from homology"/>
<evidence type="ECO:0000256" key="6">
    <source>
        <dbReference type="SAM" id="MobiDB-lite"/>
    </source>
</evidence>
<keyword evidence="5" id="KW-0347">Helicase</keyword>
<dbReference type="GO" id="GO:0003724">
    <property type="term" value="F:RNA helicase activity"/>
    <property type="evidence" value="ECO:0007669"/>
    <property type="project" value="UniProtKB-EC"/>
</dbReference>
<dbReference type="SMART" id="SM00490">
    <property type="entry name" value="HELICc"/>
    <property type="match status" value="1"/>
</dbReference>
<evidence type="ECO:0000256" key="1">
    <source>
        <dbReference type="ARBA" id="ARBA00022741"/>
    </source>
</evidence>
<dbReference type="SMART" id="SM00487">
    <property type="entry name" value="DEXDc"/>
    <property type="match status" value="1"/>
</dbReference>
<dbReference type="SUPFAM" id="SSF52540">
    <property type="entry name" value="P-loop containing nucleoside triphosphate hydrolases"/>
    <property type="match status" value="1"/>
</dbReference>
<evidence type="ECO:0000259" key="7">
    <source>
        <dbReference type="PROSITE" id="PS51192"/>
    </source>
</evidence>
<dbReference type="Proteomes" id="UP001212997">
    <property type="component" value="Unassembled WGS sequence"/>
</dbReference>
<evidence type="ECO:0000313" key="10">
    <source>
        <dbReference type="Proteomes" id="UP001212997"/>
    </source>
</evidence>
<feature type="compositionally biased region" description="Basic and acidic residues" evidence="6">
    <location>
        <begin position="750"/>
        <end position="828"/>
    </location>
</feature>